<name>A0A8C5LP32_9ANUR</name>
<dbReference type="Ensembl" id="ENSLLET00000003146.1">
    <property type="protein sequence ID" value="ENSLLEP00000003021.1"/>
    <property type="gene ID" value="ENSLLEG00000001912.1"/>
</dbReference>
<dbReference type="GeneTree" id="ENSGT00940000164275"/>
<evidence type="ECO:0000313" key="3">
    <source>
        <dbReference type="Ensembl" id="ENSLLEP00000003021.1"/>
    </source>
</evidence>
<dbReference type="InterPro" id="IPR052775">
    <property type="entry name" value="IUN_hydrolase"/>
</dbReference>
<sequence>MEKKLLLVDLDCGVDDAQALMSALAAPGIEILGITCCHGNTTLDNVCRNTLRVLQVCGRSEIPVYKGASAPLLGYGHSIHASNYHGKDGLGDVPDLSAPGLENVQKEHAVLAMLRLANEYSGRVSLVATGPLTNLALAVNMEPSFPQKLKSLFIMGGNMESRGNVTACGEFNFTCDPEAAYIVLNAYGCPTYIATWEFTFKNYLSWAFHDKWINQETRKAEFMRKICAHAAEFTEKCSDTEEDWTKGFVSCDSYAMAAAVDESCVTGAINCAVSVELAGTLTRGMMVLDITGKLEKKNKAFVITKFDMEKFERFMMAALK</sequence>
<dbReference type="PANTHER" id="PTHR46190">
    <property type="entry name" value="SI:CH211-201H21.5-RELATED"/>
    <property type="match status" value="1"/>
</dbReference>
<reference evidence="3" key="2">
    <citation type="submission" date="2025-09" db="UniProtKB">
        <authorList>
            <consortium name="Ensembl"/>
        </authorList>
    </citation>
    <scope>IDENTIFICATION</scope>
</reference>
<proteinExistence type="inferred from homology"/>
<evidence type="ECO:0000259" key="2">
    <source>
        <dbReference type="Pfam" id="PF01156"/>
    </source>
</evidence>
<dbReference type="AlphaFoldDB" id="A0A8C5LP32"/>
<dbReference type="GO" id="GO:0016799">
    <property type="term" value="F:hydrolase activity, hydrolyzing N-glycosyl compounds"/>
    <property type="evidence" value="ECO:0007669"/>
    <property type="project" value="InterPro"/>
</dbReference>
<dbReference type="Pfam" id="PF01156">
    <property type="entry name" value="IU_nuc_hydro"/>
    <property type="match status" value="1"/>
</dbReference>
<organism evidence="3 4">
    <name type="scientific">Leptobrachium leishanense</name>
    <name type="common">Leishan spiny toad</name>
    <dbReference type="NCBI Taxonomy" id="445787"/>
    <lineage>
        <taxon>Eukaryota</taxon>
        <taxon>Metazoa</taxon>
        <taxon>Chordata</taxon>
        <taxon>Craniata</taxon>
        <taxon>Vertebrata</taxon>
        <taxon>Euteleostomi</taxon>
        <taxon>Amphibia</taxon>
        <taxon>Batrachia</taxon>
        <taxon>Anura</taxon>
        <taxon>Pelobatoidea</taxon>
        <taxon>Megophryidae</taxon>
        <taxon>Leptobrachium</taxon>
    </lineage>
</organism>
<dbReference type="Proteomes" id="UP000694569">
    <property type="component" value="Unplaced"/>
</dbReference>
<dbReference type="SUPFAM" id="SSF53590">
    <property type="entry name" value="Nucleoside hydrolase"/>
    <property type="match status" value="1"/>
</dbReference>
<dbReference type="InterPro" id="IPR001910">
    <property type="entry name" value="Inosine/uridine_hydrolase_dom"/>
</dbReference>
<evidence type="ECO:0000256" key="1">
    <source>
        <dbReference type="ARBA" id="ARBA00009176"/>
    </source>
</evidence>
<dbReference type="CDD" id="cd02649">
    <property type="entry name" value="nuc_hydro_CeIAG"/>
    <property type="match status" value="1"/>
</dbReference>
<comment type="similarity">
    <text evidence="1">Belongs to the IUNH family.</text>
</comment>
<keyword evidence="4" id="KW-1185">Reference proteome</keyword>
<reference evidence="3" key="1">
    <citation type="submission" date="2025-08" db="UniProtKB">
        <authorList>
            <consortium name="Ensembl"/>
        </authorList>
    </citation>
    <scope>IDENTIFICATION</scope>
</reference>
<dbReference type="PANTHER" id="PTHR46190:SF4">
    <property type="entry name" value="NOVEL PROTEIN CONTAINING AN INOSINE-URIDINE PREFERRING NUCLEOSIDE HYDROLASE DOMAIN"/>
    <property type="match status" value="1"/>
</dbReference>
<accession>A0A8C5LP32</accession>
<protein>
    <recommendedName>
        <fullName evidence="2">Inosine/uridine-preferring nucleoside hydrolase domain-containing protein</fullName>
    </recommendedName>
</protein>
<dbReference type="InterPro" id="IPR036452">
    <property type="entry name" value="Ribo_hydro-like"/>
</dbReference>
<evidence type="ECO:0000313" key="4">
    <source>
        <dbReference type="Proteomes" id="UP000694569"/>
    </source>
</evidence>
<feature type="domain" description="Inosine/uridine-preferring nucleoside hydrolase" evidence="2">
    <location>
        <begin position="7"/>
        <end position="312"/>
    </location>
</feature>
<dbReference type="Gene3D" id="3.90.245.10">
    <property type="entry name" value="Ribonucleoside hydrolase-like"/>
    <property type="match status" value="1"/>
</dbReference>